<gene>
    <name evidence="2" type="ORF">Prevot485_2780</name>
</gene>
<sequence>MVSKFAGFNPDFRLSVSGAASWHATKENAATKAHPAIDLRLIIVFIVFWLVLITLLYSHK</sequence>
<name>A0A6G8F1M6_9BACT</name>
<accession>A0A6G8F1M6</accession>
<dbReference type="AlphaFoldDB" id="A0A6G8F1M6"/>
<protein>
    <submittedName>
        <fullName evidence="2">Uncharacterized protein</fullName>
    </submittedName>
</protein>
<evidence type="ECO:0000313" key="2">
    <source>
        <dbReference type="EMBL" id="QIM10179.1"/>
    </source>
</evidence>
<keyword evidence="1" id="KW-0812">Transmembrane</keyword>
<proteinExistence type="predicted"/>
<organism evidence="2">
    <name type="scientific">uncultured Prevotella sp</name>
    <dbReference type="NCBI Taxonomy" id="159272"/>
    <lineage>
        <taxon>Bacteria</taxon>
        <taxon>Pseudomonadati</taxon>
        <taxon>Bacteroidota</taxon>
        <taxon>Bacteroidia</taxon>
        <taxon>Bacteroidales</taxon>
        <taxon>Prevotellaceae</taxon>
        <taxon>Prevotella</taxon>
        <taxon>environmental samples</taxon>
    </lineage>
</organism>
<keyword evidence="1" id="KW-0472">Membrane</keyword>
<keyword evidence="1" id="KW-1133">Transmembrane helix</keyword>
<reference evidence="2" key="1">
    <citation type="journal article" date="2020" name="J. ISSAAS">
        <title>Lactobacilli and other gastrointestinal microbiota of Peromyscus leucopus, reservoir host for agents of Lyme disease and other zoonoses in North America.</title>
        <authorList>
            <person name="Milovic A."/>
            <person name="Bassam K."/>
            <person name="Shao H."/>
            <person name="Chatzistamou I."/>
            <person name="Tufts D.M."/>
            <person name="Diuk-Wasser M."/>
            <person name="Barbour A.G."/>
        </authorList>
    </citation>
    <scope>NUCLEOTIDE SEQUENCE</scope>
    <source>
        <strain evidence="2">LL70</strain>
    </source>
</reference>
<evidence type="ECO:0000256" key="1">
    <source>
        <dbReference type="SAM" id="Phobius"/>
    </source>
</evidence>
<feature type="transmembrane region" description="Helical" evidence="1">
    <location>
        <begin position="39"/>
        <end position="57"/>
    </location>
</feature>
<dbReference type="EMBL" id="MN990733">
    <property type="protein sequence ID" value="QIM10179.1"/>
    <property type="molecule type" value="Genomic_DNA"/>
</dbReference>